<reference evidence="1" key="3">
    <citation type="submission" date="2018-07" db="EMBL/GenBank/DDBJ databases">
        <title>WGS assembly of Glycine max.</title>
        <authorList>
            <person name="Schmutz J."/>
            <person name="Cannon S."/>
            <person name="Schlueter J."/>
            <person name="Ma J."/>
            <person name="Mitros T."/>
            <person name="Nelson W."/>
            <person name="Hyten D."/>
            <person name="Song Q."/>
            <person name="Thelen J."/>
            <person name="Cheng J."/>
            <person name="Xu D."/>
            <person name="Hellsten U."/>
            <person name="May G."/>
            <person name="Yu Y."/>
            <person name="Sakurai T."/>
            <person name="Umezawa T."/>
            <person name="Bhattacharyya M."/>
            <person name="Sandhu D."/>
            <person name="Valliyodan B."/>
            <person name="Lindquist E."/>
            <person name="Peto M."/>
            <person name="Grant D."/>
            <person name="Shu S."/>
            <person name="Goodstein D."/>
            <person name="Barry K."/>
            <person name="Futrell-Griggs M."/>
            <person name="Abernathy B."/>
            <person name="Du J."/>
            <person name="Tian Z."/>
            <person name="Zhu L."/>
            <person name="Gill N."/>
            <person name="Joshi T."/>
            <person name="Libault M."/>
            <person name="Sethuraman A."/>
            <person name="Zhang X."/>
            <person name="Shinozaki K."/>
            <person name="Nguyen H."/>
            <person name="Wing R."/>
            <person name="Cregan P."/>
            <person name="Specht J."/>
            <person name="Grimwood J."/>
            <person name="Rokhsar D."/>
            <person name="Stacey G."/>
            <person name="Shoemaker R."/>
            <person name="Jackson S."/>
        </authorList>
    </citation>
    <scope>NUCLEOTIDE SEQUENCE</scope>
    <source>
        <tissue evidence="1">Callus</tissue>
    </source>
</reference>
<reference evidence="1 2" key="1">
    <citation type="journal article" date="2010" name="Nature">
        <title>Genome sequence of the palaeopolyploid soybean.</title>
        <authorList>
            <person name="Schmutz J."/>
            <person name="Cannon S.B."/>
            <person name="Schlueter J."/>
            <person name="Ma J."/>
            <person name="Mitros T."/>
            <person name="Nelson W."/>
            <person name="Hyten D.L."/>
            <person name="Song Q."/>
            <person name="Thelen J.J."/>
            <person name="Cheng J."/>
            <person name="Xu D."/>
            <person name="Hellsten U."/>
            <person name="May G.D."/>
            <person name="Yu Y."/>
            <person name="Sakurai T."/>
            <person name="Umezawa T."/>
            <person name="Bhattacharyya M.K."/>
            <person name="Sandhu D."/>
            <person name="Valliyodan B."/>
            <person name="Lindquist E."/>
            <person name="Peto M."/>
            <person name="Grant D."/>
            <person name="Shu S."/>
            <person name="Goodstein D."/>
            <person name="Barry K."/>
            <person name="Futrell-Griggs M."/>
            <person name="Abernathy B."/>
            <person name="Du J."/>
            <person name="Tian Z."/>
            <person name="Zhu L."/>
            <person name="Gill N."/>
            <person name="Joshi T."/>
            <person name="Libault M."/>
            <person name="Sethuraman A."/>
            <person name="Zhang X.-C."/>
            <person name="Shinozaki K."/>
            <person name="Nguyen H.T."/>
            <person name="Wing R.A."/>
            <person name="Cregan P."/>
            <person name="Specht J."/>
            <person name="Grimwood J."/>
            <person name="Rokhsar D."/>
            <person name="Stacey G."/>
            <person name="Shoemaker R.C."/>
            <person name="Jackson S.A."/>
        </authorList>
    </citation>
    <scope>NUCLEOTIDE SEQUENCE [LARGE SCALE GENOMIC DNA]</scope>
    <source>
        <strain evidence="2">cv. Williams 82</strain>
        <tissue evidence="1">Callus</tissue>
    </source>
</reference>
<dbReference type="HOGENOM" id="CLU_3072529_0_0_1"/>
<evidence type="ECO:0000313" key="3">
    <source>
        <dbReference type="Proteomes" id="UP000008827"/>
    </source>
</evidence>
<dbReference type="InParanoid" id="K7LSQ3"/>
<reference evidence="2" key="2">
    <citation type="submission" date="2018-02" db="UniProtKB">
        <authorList>
            <consortium name="EnsemblPlants"/>
        </authorList>
    </citation>
    <scope>IDENTIFICATION</scope>
    <source>
        <strain evidence="2">Williams 82</strain>
    </source>
</reference>
<keyword evidence="3" id="KW-1185">Reference proteome</keyword>
<accession>K7LSQ3</accession>
<proteinExistence type="predicted"/>
<evidence type="ECO:0000313" key="1">
    <source>
        <dbReference type="EMBL" id="KRH24182.1"/>
    </source>
</evidence>
<organism evidence="2">
    <name type="scientific">Glycine max</name>
    <name type="common">Soybean</name>
    <name type="synonym">Glycine hispida</name>
    <dbReference type="NCBI Taxonomy" id="3847"/>
    <lineage>
        <taxon>Eukaryota</taxon>
        <taxon>Viridiplantae</taxon>
        <taxon>Streptophyta</taxon>
        <taxon>Embryophyta</taxon>
        <taxon>Tracheophyta</taxon>
        <taxon>Spermatophyta</taxon>
        <taxon>Magnoliopsida</taxon>
        <taxon>eudicotyledons</taxon>
        <taxon>Gunneridae</taxon>
        <taxon>Pentapetalae</taxon>
        <taxon>rosids</taxon>
        <taxon>fabids</taxon>
        <taxon>Fabales</taxon>
        <taxon>Fabaceae</taxon>
        <taxon>Papilionoideae</taxon>
        <taxon>50 kb inversion clade</taxon>
        <taxon>NPAAA clade</taxon>
        <taxon>indigoferoid/millettioid clade</taxon>
        <taxon>Phaseoleae</taxon>
        <taxon>Glycine</taxon>
        <taxon>Glycine subgen. Soja</taxon>
    </lineage>
</organism>
<dbReference type="EMBL" id="CM000845">
    <property type="protein sequence ID" value="KRH24182.1"/>
    <property type="molecule type" value="Genomic_DNA"/>
</dbReference>
<protein>
    <submittedName>
        <fullName evidence="1 2">Uncharacterized protein</fullName>
    </submittedName>
</protein>
<dbReference type="AlphaFoldDB" id="K7LSQ3"/>
<dbReference type="Gramene" id="KRH24182">
    <property type="protein sequence ID" value="KRH24182"/>
    <property type="gene ID" value="GLYMA_12G026800"/>
</dbReference>
<evidence type="ECO:0000313" key="2">
    <source>
        <dbReference type="EnsemblPlants" id="KRH24182"/>
    </source>
</evidence>
<dbReference type="EnsemblPlants" id="KRH24182">
    <property type="protein sequence ID" value="KRH24182"/>
    <property type="gene ID" value="GLYMA_12G026800"/>
</dbReference>
<sequence length="53" mass="6152">MRVVEEAKTSTGYMQLRSEGSSILTLTRATTLMTIFSISIKEMECVVFWIWYL</sequence>
<dbReference type="Proteomes" id="UP000008827">
    <property type="component" value="Chromosome 12"/>
</dbReference>
<gene>
    <name evidence="1" type="ORF">GLYMA_12G026800</name>
</gene>
<dbReference type="PaxDb" id="3847-GLYMA12G03010.1"/>
<name>K7LSQ3_SOYBN</name>